<reference evidence="2" key="1">
    <citation type="journal article" date="2020" name="Nat. Commun.">
        <title>Large-scale genome sequencing of mycorrhizal fungi provides insights into the early evolution of symbiotic traits.</title>
        <authorList>
            <person name="Miyauchi S."/>
            <person name="Kiss E."/>
            <person name="Kuo A."/>
            <person name="Drula E."/>
            <person name="Kohler A."/>
            <person name="Sanchez-Garcia M."/>
            <person name="Morin E."/>
            <person name="Andreopoulos B."/>
            <person name="Barry K.W."/>
            <person name="Bonito G."/>
            <person name="Buee M."/>
            <person name="Carver A."/>
            <person name="Chen C."/>
            <person name="Cichocki N."/>
            <person name="Clum A."/>
            <person name="Culley D."/>
            <person name="Crous P.W."/>
            <person name="Fauchery L."/>
            <person name="Girlanda M."/>
            <person name="Hayes R.D."/>
            <person name="Keri Z."/>
            <person name="LaButti K."/>
            <person name="Lipzen A."/>
            <person name="Lombard V."/>
            <person name="Magnuson J."/>
            <person name="Maillard F."/>
            <person name="Murat C."/>
            <person name="Nolan M."/>
            <person name="Ohm R.A."/>
            <person name="Pangilinan J."/>
            <person name="Pereira M.F."/>
            <person name="Perotto S."/>
            <person name="Peter M."/>
            <person name="Pfister S."/>
            <person name="Riley R."/>
            <person name="Sitrit Y."/>
            <person name="Stielow J.B."/>
            <person name="Szollosi G."/>
            <person name="Zifcakova L."/>
            <person name="Stursova M."/>
            <person name="Spatafora J.W."/>
            <person name="Tedersoo L."/>
            <person name="Vaario L.M."/>
            <person name="Yamada A."/>
            <person name="Yan M."/>
            <person name="Wang P."/>
            <person name="Xu J."/>
            <person name="Bruns T."/>
            <person name="Baldrian P."/>
            <person name="Vilgalys R."/>
            <person name="Dunand C."/>
            <person name="Henrissat B."/>
            <person name="Grigoriev I.V."/>
            <person name="Hibbett D."/>
            <person name="Nagy L.G."/>
            <person name="Martin F.M."/>
        </authorList>
    </citation>
    <scope>NUCLEOTIDE SEQUENCE</scope>
    <source>
        <strain evidence="2">UP504</strain>
    </source>
</reference>
<gene>
    <name evidence="2" type="ORF">BS47DRAFT_1393181</name>
</gene>
<organism evidence="2 3">
    <name type="scientific">Hydnum rufescens UP504</name>
    <dbReference type="NCBI Taxonomy" id="1448309"/>
    <lineage>
        <taxon>Eukaryota</taxon>
        <taxon>Fungi</taxon>
        <taxon>Dikarya</taxon>
        <taxon>Basidiomycota</taxon>
        <taxon>Agaricomycotina</taxon>
        <taxon>Agaricomycetes</taxon>
        <taxon>Cantharellales</taxon>
        <taxon>Hydnaceae</taxon>
        <taxon>Hydnum</taxon>
    </lineage>
</organism>
<keyword evidence="3" id="KW-1185">Reference proteome</keyword>
<accession>A0A9P6AYC2</accession>
<evidence type="ECO:0000313" key="2">
    <source>
        <dbReference type="EMBL" id="KAF9513615.1"/>
    </source>
</evidence>
<evidence type="ECO:0000313" key="3">
    <source>
        <dbReference type="Proteomes" id="UP000886523"/>
    </source>
</evidence>
<dbReference type="EMBL" id="MU128970">
    <property type="protein sequence ID" value="KAF9513615.1"/>
    <property type="molecule type" value="Genomic_DNA"/>
</dbReference>
<dbReference type="AlphaFoldDB" id="A0A9P6AYC2"/>
<comment type="caution">
    <text evidence="2">The sequence shown here is derived from an EMBL/GenBank/DDBJ whole genome shotgun (WGS) entry which is preliminary data.</text>
</comment>
<feature type="region of interest" description="Disordered" evidence="1">
    <location>
        <begin position="59"/>
        <end position="92"/>
    </location>
</feature>
<proteinExistence type="predicted"/>
<sequence>MRVIWRARGRDRPGGSTRESTDSVPASGIIRSMRSIKLVDGNDKSTSTLGIASAALGRRGLPPKSRFWEAEEAPSGRQPYKDSAYPSPPPTI</sequence>
<evidence type="ECO:0000256" key="1">
    <source>
        <dbReference type="SAM" id="MobiDB-lite"/>
    </source>
</evidence>
<name>A0A9P6AYC2_9AGAM</name>
<dbReference type="Proteomes" id="UP000886523">
    <property type="component" value="Unassembled WGS sequence"/>
</dbReference>
<protein>
    <submittedName>
        <fullName evidence="2">Uncharacterized protein</fullName>
    </submittedName>
</protein>
<feature type="region of interest" description="Disordered" evidence="1">
    <location>
        <begin position="1"/>
        <end position="24"/>
    </location>
</feature>